<dbReference type="InterPro" id="IPR021104">
    <property type="entry name" value="KfrA_DNA-bd_N"/>
</dbReference>
<keyword evidence="1" id="KW-0175">Coiled coil</keyword>
<dbReference type="Pfam" id="PF11740">
    <property type="entry name" value="KfrA_N"/>
    <property type="match status" value="1"/>
</dbReference>
<feature type="domain" description="KfrA N-terminal DNA-binding" evidence="2">
    <location>
        <begin position="8"/>
        <end position="116"/>
    </location>
</feature>
<gene>
    <name evidence="3" type="ORF">H8K27_03020</name>
</gene>
<evidence type="ECO:0000259" key="2">
    <source>
        <dbReference type="Pfam" id="PF11740"/>
    </source>
</evidence>
<comment type="caution">
    <text evidence="3">The sequence shown here is derived from an EMBL/GenBank/DDBJ whole genome shotgun (WGS) entry which is preliminary data.</text>
</comment>
<dbReference type="EMBL" id="JACOGC010000001">
    <property type="protein sequence ID" value="MBC3884094.1"/>
    <property type="molecule type" value="Genomic_DNA"/>
</dbReference>
<reference evidence="3 4" key="1">
    <citation type="submission" date="2020-08" db="EMBL/GenBank/DDBJ databases">
        <title>Novel species isolated from subtropical streams in China.</title>
        <authorList>
            <person name="Lu H."/>
        </authorList>
    </citation>
    <scope>NUCLEOTIDE SEQUENCE [LARGE SCALE GENOMIC DNA]</scope>
    <source>
        <strain evidence="3 4">FT31W</strain>
    </source>
</reference>
<accession>A0ABR6YJT9</accession>
<feature type="coiled-coil region" evidence="1">
    <location>
        <begin position="310"/>
        <end position="337"/>
    </location>
</feature>
<dbReference type="RefSeq" id="WP_186861710.1">
    <property type="nucleotide sequence ID" value="NZ_JACOGC010000001.1"/>
</dbReference>
<protein>
    <submittedName>
        <fullName evidence="3">DNA-binding protein</fullName>
    </submittedName>
</protein>
<keyword evidence="3" id="KW-0238">DNA-binding</keyword>
<proteinExistence type="predicted"/>
<sequence length="345" mass="38101">MARAGILYSDVVRAASLLVEQGKSVTVDNVREAMGGTGSKSTIAPMLKRWKLEHQEQVEASTAGLSATLIQAVKVVYDHLQAEAGQQIELAQQRHRDELQAMHKQGQLLLDEKTALARRSDALAAEVKNADQAIAKLQSEKQVMSVSLATLESDRSGLQLRLADRSAEVAALNQQLTLARAQFDHYQEATAAQRAEEKQAYEHRTARLELDLAASHQRLLGQQSTLAVQETQISHLNAENDRLQELNSTINDEVALLRSERNVLAHELKVMSSTCKIATEREASSQHTLASNEQLLAVRTRETYLLSEQLTKAELLSERLNQEKIELLQRCATLEATGKGIGTSQ</sequence>
<feature type="coiled-coil region" evidence="1">
    <location>
        <begin position="226"/>
        <end position="260"/>
    </location>
</feature>
<dbReference type="GO" id="GO:0003677">
    <property type="term" value="F:DNA binding"/>
    <property type="evidence" value="ECO:0007669"/>
    <property type="project" value="UniProtKB-KW"/>
</dbReference>
<organism evidence="3 4">
    <name type="scientific">Undibacterium griseum</name>
    <dbReference type="NCBI Taxonomy" id="2762295"/>
    <lineage>
        <taxon>Bacteria</taxon>
        <taxon>Pseudomonadati</taxon>
        <taxon>Pseudomonadota</taxon>
        <taxon>Betaproteobacteria</taxon>
        <taxon>Burkholderiales</taxon>
        <taxon>Oxalobacteraceae</taxon>
        <taxon>Undibacterium</taxon>
    </lineage>
</organism>
<evidence type="ECO:0000256" key="1">
    <source>
        <dbReference type="SAM" id="Coils"/>
    </source>
</evidence>
<name>A0ABR6YJT9_9BURK</name>
<evidence type="ECO:0000313" key="3">
    <source>
        <dbReference type="EMBL" id="MBC3884094.1"/>
    </source>
</evidence>
<keyword evidence="4" id="KW-1185">Reference proteome</keyword>
<evidence type="ECO:0000313" key="4">
    <source>
        <dbReference type="Proteomes" id="UP000613113"/>
    </source>
</evidence>
<dbReference type="Proteomes" id="UP000613113">
    <property type="component" value="Unassembled WGS sequence"/>
</dbReference>